<comment type="subcellular location">
    <subcellularLocation>
        <location evidence="1">Cytoplasm</location>
    </subcellularLocation>
</comment>
<dbReference type="FunFam" id="2.40.30.10:FF:000035">
    <property type="entry name" value="HBS1-like translational GTPase"/>
    <property type="match status" value="1"/>
</dbReference>
<evidence type="ECO:0000256" key="6">
    <source>
        <dbReference type="ARBA" id="ARBA00022917"/>
    </source>
</evidence>
<dbReference type="Pfam" id="PF03144">
    <property type="entry name" value="GTP_EFTU_D2"/>
    <property type="match status" value="1"/>
</dbReference>
<evidence type="ECO:0000256" key="7">
    <source>
        <dbReference type="ARBA" id="ARBA00023134"/>
    </source>
</evidence>
<dbReference type="PRINTS" id="PR00315">
    <property type="entry name" value="ELONGATNFCT"/>
</dbReference>
<evidence type="ECO:0000313" key="11">
    <source>
        <dbReference type="Proteomes" id="UP000016665"/>
    </source>
</evidence>
<evidence type="ECO:0000256" key="4">
    <source>
        <dbReference type="ARBA" id="ARBA00022741"/>
    </source>
</evidence>
<dbReference type="InterPro" id="IPR027417">
    <property type="entry name" value="P-loop_NTPase"/>
</dbReference>
<evidence type="ECO:0000256" key="3">
    <source>
        <dbReference type="ARBA" id="ARBA00022490"/>
    </source>
</evidence>
<dbReference type="PROSITE" id="PS51722">
    <property type="entry name" value="G_TR_2"/>
    <property type="match status" value="1"/>
</dbReference>
<dbReference type="Gene3D" id="3.40.50.300">
    <property type="entry name" value="P-loop containing nucleotide triphosphate hydrolases"/>
    <property type="match status" value="1"/>
</dbReference>
<dbReference type="InterPro" id="IPR004161">
    <property type="entry name" value="EFTu-like_2"/>
</dbReference>
<dbReference type="AlphaFoldDB" id="A0A803V7C3"/>
<sequence length="613" mass="67542">MKFCYWNLEDFEDDDVYGQSVEDDYCISPSTAAQFIYSRRDKPATFAEPLEEEYGYEGTDSAADCFTPTHQLTEVDRGKTRDSQSARMESEIVPKITKMTVSGKKQSMGFEVPCAIAEENGHTNTPQKGLLPEDATVASGVLEAVSKSTLSPQVVQVSEEQNMVPTPAKKSSKAKPQIDVKAELEKRQGGKQLLNLVVIGHVDAGKSTLMGHLLYLLGNVNKRTMHKYEQESKKAGKASFAYAWVLDETGEERERGVTMDVGMTKFETPTKVITLMDAPGHKDFIPNMITGAAQADVAILVVDASRGEFEAGFETGGQTREHGLLVRSLGVTQLAVAVNKMDQVHISCLHLNEGLLSRFVDIKFKEQYYVAYIPTSGLGGENLVTRGQSSDLTQWYKGNCLLEQIDSFKPPQRSVDKPFRLCVADVFKDQGSGFCVTGKIEAGYIQVGERLLAMPPNETCTAKGITLHDEPVDWAAAGDHVSLTLTGMDIIKINVGCVFCDPKEPIKVCTRFRARVLIFNIEVPITKGFPVLLHYQTVSEPATITRLLSVLHKSTGEVTKKKPKFLAKGQNALIELQTQRPVALELYKDFKELGRFMLRYSGSTIAAGVVTEV</sequence>
<protein>
    <submittedName>
        <fullName evidence="10">HBS1 like translational GTPase</fullName>
    </submittedName>
</protein>
<keyword evidence="11" id="KW-1185">Reference proteome</keyword>
<evidence type="ECO:0000256" key="5">
    <source>
        <dbReference type="ARBA" id="ARBA00022801"/>
    </source>
</evidence>
<feature type="domain" description="Tr-type G" evidence="9">
    <location>
        <begin position="191"/>
        <end position="413"/>
    </location>
</feature>
<evidence type="ECO:0000259" key="9">
    <source>
        <dbReference type="PROSITE" id="PS51722"/>
    </source>
</evidence>
<dbReference type="PANTHER" id="PTHR23115">
    <property type="entry name" value="TRANSLATION FACTOR"/>
    <property type="match status" value="1"/>
</dbReference>
<keyword evidence="3" id="KW-0963">Cytoplasm</keyword>
<gene>
    <name evidence="10" type="primary">HBS1L</name>
</gene>
<dbReference type="InterPro" id="IPR000795">
    <property type="entry name" value="T_Tr_GTP-bd_dom"/>
</dbReference>
<dbReference type="InterPro" id="IPR009000">
    <property type="entry name" value="Transl_B-barrel_sf"/>
</dbReference>
<dbReference type="GeneTree" id="ENSGT00940000156274"/>
<dbReference type="GO" id="GO:0005525">
    <property type="term" value="F:GTP binding"/>
    <property type="evidence" value="ECO:0007669"/>
    <property type="project" value="UniProtKB-KW"/>
</dbReference>
<comment type="similarity">
    <text evidence="2">Belongs to the TRAFAC class translation factor GTPase superfamily. Classic translation factor GTPase family. EF-Tu/EF-1A subfamily.</text>
</comment>
<dbReference type="InterPro" id="IPR009001">
    <property type="entry name" value="Transl_elong_EF1A/Init_IF2_C"/>
</dbReference>
<dbReference type="SUPFAM" id="SSF52540">
    <property type="entry name" value="P-loop containing nucleoside triphosphate hydrolases"/>
    <property type="match status" value="1"/>
</dbReference>
<dbReference type="SUPFAM" id="SSF50447">
    <property type="entry name" value="Translation proteins"/>
    <property type="match status" value="1"/>
</dbReference>
<keyword evidence="4" id="KW-0547">Nucleotide-binding</keyword>
<dbReference type="InterPro" id="IPR054696">
    <property type="entry name" value="GTP-eEF1A_C"/>
</dbReference>
<keyword evidence="5" id="KW-0378">Hydrolase</keyword>
<keyword evidence="6" id="KW-0648">Protein biosynthesis</keyword>
<name>A0A803V7C3_FICAL</name>
<dbReference type="Pfam" id="PF22594">
    <property type="entry name" value="GTP-eEF1A_C"/>
    <property type="match status" value="1"/>
</dbReference>
<organism evidence="10 11">
    <name type="scientific">Ficedula albicollis</name>
    <name type="common">Collared flycatcher</name>
    <name type="synonym">Muscicapa albicollis</name>
    <dbReference type="NCBI Taxonomy" id="59894"/>
    <lineage>
        <taxon>Eukaryota</taxon>
        <taxon>Metazoa</taxon>
        <taxon>Chordata</taxon>
        <taxon>Craniata</taxon>
        <taxon>Vertebrata</taxon>
        <taxon>Euteleostomi</taxon>
        <taxon>Archelosauria</taxon>
        <taxon>Archosauria</taxon>
        <taxon>Dinosauria</taxon>
        <taxon>Saurischia</taxon>
        <taxon>Theropoda</taxon>
        <taxon>Coelurosauria</taxon>
        <taxon>Aves</taxon>
        <taxon>Neognathae</taxon>
        <taxon>Neoaves</taxon>
        <taxon>Telluraves</taxon>
        <taxon>Australaves</taxon>
        <taxon>Passeriformes</taxon>
        <taxon>Muscicapidae</taxon>
        <taxon>Ficedula</taxon>
    </lineage>
</organism>
<evidence type="ECO:0000256" key="8">
    <source>
        <dbReference type="ARBA" id="ARBA00049117"/>
    </source>
</evidence>
<dbReference type="GO" id="GO:0005737">
    <property type="term" value="C:cytoplasm"/>
    <property type="evidence" value="ECO:0007669"/>
    <property type="project" value="UniProtKB-SubCell"/>
</dbReference>
<keyword evidence="7" id="KW-0342">GTP-binding</keyword>
<evidence type="ECO:0000256" key="2">
    <source>
        <dbReference type="ARBA" id="ARBA00007249"/>
    </source>
</evidence>
<dbReference type="GO" id="GO:0006412">
    <property type="term" value="P:translation"/>
    <property type="evidence" value="ECO:0007669"/>
    <property type="project" value="UniProtKB-KW"/>
</dbReference>
<reference evidence="10" key="3">
    <citation type="submission" date="2025-09" db="UniProtKB">
        <authorList>
            <consortium name="Ensembl"/>
        </authorList>
    </citation>
    <scope>IDENTIFICATION</scope>
</reference>
<dbReference type="CDD" id="cd16267">
    <property type="entry name" value="HBS1-like_II"/>
    <property type="match status" value="1"/>
</dbReference>
<evidence type="ECO:0000313" key="10">
    <source>
        <dbReference type="Ensembl" id="ENSFALP00000018629.1"/>
    </source>
</evidence>
<evidence type="ECO:0000256" key="1">
    <source>
        <dbReference type="ARBA" id="ARBA00004496"/>
    </source>
</evidence>
<dbReference type="GO" id="GO:0003924">
    <property type="term" value="F:GTPase activity"/>
    <property type="evidence" value="ECO:0007669"/>
    <property type="project" value="InterPro"/>
</dbReference>
<reference evidence="10" key="2">
    <citation type="submission" date="2025-08" db="UniProtKB">
        <authorList>
            <consortium name="Ensembl"/>
        </authorList>
    </citation>
    <scope>IDENTIFICATION</scope>
</reference>
<dbReference type="Ensembl" id="ENSFALT00000029950.1">
    <property type="protein sequence ID" value="ENSFALP00000018629.1"/>
    <property type="gene ID" value="ENSFALG00000011898.2"/>
</dbReference>
<dbReference type="FunFam" id="3.40.50.300:FF:000204">
    <property type="entry name" value="Translation elongation factor Tu"/>
    <property type="match status" value="1"/>
</dbReference>
<dbReference type="SUPFAM" id="SSF50465">
    <property type="entry name" value="EF-Tu/eEF-1alpha/eIF2-gamma C-terminal domain"/>
    <property type="match status" value="1"/>
</dbReference>
<proteinExistence type="inferred from homology"/>
<dbReference type="FunFam" id="2.40.30.10:FF:000020">
    <property type="entry name" value="Translation elongation factor EF-1"/>
    <property type="match status" value="1"/>
</dbReference>
<dbReference type="CDD" id="cd04093">
    <property type="entry name" value="HBS1_C_III"/>
    <property type="match status" value="1"/>
</dbReference>
<dbReference type="InterPro" id="IPR050100">
    <property type="entry name" value="TRAFAC_GTPase_members"/>
</dbReference>
<reference evidence="10 11" key="1">
    <citation type="journal article" date="2012" name="Nature">
        <title>The genomic landscape of species divergence in Ficedula flycatchers.</title>
        <authorList>
            <person name="Ellegren H."/>
            <person name="Smeds L."/>
            <person name="Burri R."/>
            <person name="Olason P.I."/>
            <person name="Backstrom N."/>
            <person name="Kawakami T."/>
            <person name="Kunstner A."/>
            <person name="Makinen H."/>
            <person name="Nadachowska-Brzyska K."/>
            <person name="Qvarnstrom A."/>
            <person name="Uebbing S."/>
            <person name="Wolf J.B."/>
        </authorList>
    </citation>
    <scope>NUCLEOTIDE SEQUENCE [LARGE SCALE GENOMIC DNA]</scope>
</reference>
<comment type="catalytic activity">
    <reaction evidence="8">
        <text>GTP + H2O = GDP + phosphate + H(+)</text>
        <dbReference type="Rhea" id="RHEA:19669"/>
        <dbReference type="ChEBI" id="CHEBI:15377"/>
        <dbReference type="ChEBI" id="CHEBI:15378"/>
        <dbReference type="ChEBI" id="CHEBI:37565"/>
        <dbReference type="ChEBI" id="CHEBI:43474"/>
        <dbReference type="ChEBI" id="CHEBI:58189"/>
    </reaction>
    <physiologicalReaction direction="left-to-right" evidence="8">
        <dbReference type="Rhea" id="RHEA:19670"/>
    </physiologicalReaction>
</comment>
<dbReference type="Proteomes" id="UP000016665">
    <property type="component" value="Chromosome 3"/>
</dbReference>
<dbReference type="CDD" id="cd01883">
    <property type="entry name" value="EF1_alpha"/>
    <property type="match status" value="1"/>
</dbReference>
<dbReference type="Pfam" id="PF00009">
    <property type="entry name" value="GTP_EFTU"/>
    <property type="match status" value="1"/>
</dbReference>
<accession>A0A803V7C3</accession>
<dbReference type="Gene3D" id="2.40.30.10">
    <property type="entry name" value="Translation factors"/>
    <property type="match status" value="2"/>
</dbReference>